<evidence type="ECO:0000256" key="8">
    <source>
        <dbReference type="ARBA" id="ARBA00023136"/>
    </source>
</evidence>
<dbReference type="PROSITE" id="PS50893">
    <property type="entry name" value="ABC_TRANSPORTER_2"/>
    <property type="match status" value="1"/>
</dbReference>
<keyword evidence="5" id="KW-0547">Nucleotide-binding</keyword>
<evidence type="ECO:0000256" key="2">
    <source>
        <dbReference type="ARBA" id="ARBA00005417"/>
    </source>
</evidence>
<organism evidence="10 11">
    <name type="scientific">Propionispora vibrioides</name>
    <dbReference type="NCBI Taxonomy" id="112903"/>
    <lineage>
        <taxon>Bacteria</taxon>
        <taxon>Bacillati</taxon>
        <taxon>Bacillota</taxon>
        <taxon>Negativicutes</taxon>
        <taxon>Selenomonadales</taxon>
        <taxon>Sporomusaceae</taxon>
        <taxon>Propionispora</taxon>
    </lineage>
</organism>
<gene>
    <name evidence="10" type="ORF">SAMN04490178_107135</name>
</gene>
<dbReference type="SMART" id="SM00382">
    <property type="entry name" value="AAA"/>
    <property type="match status" value="1"/>
</dbReference>
<dbReference type="GO" id="GO:0005524">
    <property type="term" value="F:ATP binding"/>
    <property type="evidence" value="ECO:0007669"/>
    <property type="project" value="UniProtKB-KW"/>
</dbReference>
<dbReference type="Pfam" id="PF00005">
    <property type="entry name" value="ABC_tran"/>
    <property type="match status" value="1"/>
</dbReference>
<keyword evidence="7" id="KW-1278">Translocase</keyword>
<keyword evidence="11" id="KW-1185">Reference proteome</keyword>
<evidence type="ECO:0000256" key="3">
    <source>
        <dbReference type="ARBA" id="ARBA00022448"/>
    </source>
</evidence>
<dbReference type="InterPro" id="IPR017871">
    <property type="entry name" value="ABC_transporter-like_CS"/>
</dbReference>
<proteinExistence type="inferred from homology"/>
<feature type="domain" description="ABC transporter" evidence="9">
    <location>
        <begin position="4"/>
        <end position="244"/>
    </location>
</feature>
<evidence type="ECO:0000256" key="5">
    <source>
        <dbReference type="ARBA" id="ARBA00022741"/>
    </source>
</evidence>
<dbReference type="GO" id="GO:0016887">
    <property type="term" value="F:ATP hydrolysis activity"/>
    <property type="evidence" value="ECO:0007669"/>
    <property type="project" value="InterPro"/>
</dbReference>
<keyword evidence="8" id="KW-0472">Membrane</keyword>
<evidence type="ECO:0000256" key="1">
    <source>
        <dbReference type="ARBA" id="ARBA00004202"/>
    </source>
</evidence>
<dbReference type="GO" id="GO:0043190">
    <property type="term" value="C:ATP-binding cassette (ABC) transporter complex"/>
    <property type="evidence" value="ECO:0007669"/>
    <property type="project" value="TreeGrafter"/>
</dbReference>
<evidence type="ECO:0000313" key="10">
    <source>
        <dbReference type="EMBL" id="SEO95215.1"/>
    </source>
</evidence>
<dbReference type="PANTHER" id="PTHR43553">
    <property type="entry name" value="HEAVY METAL TRANSPORTER"/>
    <property type="match status" value="1"/>
</dbReference>
<evidence type="ECO:0000256" key="6">
    <source>
        <dbReference type="ARBA" id="ARBA00022840"/>
    </source>
</evidence>
<keyword evidence="4" id="KW-1003">Cell membrane</keyword>
<dbReference type="Gene3D" id="3.40.50.300">
    <property type="entry name" value="P-loop containing nucleotide triphosphate hydrolases"/>
    <property type="match status" value="1"/>
</dbReference>
<comment type="subcellular location">
    <subcellularLocation>
        <location evidence="1">Cell membrane</location>
        <topology evidence="1">Peripheral membrane protein</topology>
    </subcellularLocation>
</comment>
<dbReference type="InterPro" id="IPR003439">
    <property type="entry name" value="ABC_transporter-like_ATP-bd"/>
</dbReference>
<protein>
    <submittedName>
        <fullName evidence="10">Energy-coupling factor transport system ATP-binding protein</fullName>
    </submittedName>
</protein>
<dbReference type="GO" id="GO:0042626">
    <property type="term" value="F:ATPase-coupled transmembrane transporter activity"/>
    <property type="evidence" value="ECO:0007669"/>
    <property type="project" value="TreeGrafter"/>
</dbReference>
<dbReference type="Proteomes" id="UP000198847">
    <property type="component" value="Unassembled WGS sequence"/>
</dbReference>
<evidence type="ECO:0000256" key="4">
    <source>
        <dbReference type="ARBA" id="ARBA00022475"/>
    </source>
</evidence>
<dbReference type="EMBL" id="FODY01000007">
    <property type="protein sequence ID" value="SEO95215.1"/>
    <property type="molecule type" value="Genomic_DNA"/>
</dbReference>
<keyword evidence="6 10" id="KW-0067">ATP-binding</keyword>
<reference evidence="10 11" key="1">
    <citation type="submission" date="2016-10" db="EMBL/GenBank/DDBJ databases">
        <authorList>
            <person name="de Groot N.N."/>
        </authorList>
    </citation>
    <scope>NUCLEOTIDE SEQUENCE [LARGE SCALE GENOMIC DNA]</scope>
    <source>
        <strain evidence="10 11">DSM 13305</strain>
    </source>
</reference>
<sequence>MKALEVKHLCWKYSGSESMTLKDISFSLEANRFLGIVGPNEAGKTTLALALRGLIPEHFSGVLQGEIEVFGTTVRSLSSLELAQHIGMVFADPDAQFTAMSVEEEIAFGLENLGLSVEEINERLDWVSELTGIRELLTKPPYDLSGGQKQRVAIAAVLAMKPKIIILDEPTSMLDPHSKDNVFSLLATMKKELQMTIVVIEHNIEKIAELSDEILLLAEGSIRRREKAERFFDDLDGIAASGIRVPDIIRFSYLAAADSPQPKVPVYFEDIRDRLGQELKRGRTS</sequence>
<dbReference type="FunFam" id="3.40.50.300:FF:000224">
    <property type="entry name" value="Energy-coupling factor transporter ATP-binding protein EcfA"/>
    <property type="match status" value="1"/>
</dbReference>
<dbReference type="STRING" id="112903.SAMN04490178_107135"/>
<dbReference type="CDD" id="cd03225">
    <property type="entry name" value="ABC_cobalt_CbiO_domain1"/>
    <property type="match status" value="1"/>
</dbReference>
<dbReference type="OrthoDB" id="197875at2"/>
<evidence type="ECO:0000256" key="7">
    <source>
        <dbReference type="ARBA" id="ARBA00022967"/>
    </source>
</evidence>
<evidence type="ECO:0000313" key="11">
    <source>
        <dbReference type="Proteomes" id="UP000198847"/>
    </source>
</evidence>
<comment type="similarity">
    <text evidence="2">Belongs to the ABC transporter superfamily.</text>
</comment>
<dbReference type="InterPro" id="IPR015856">
    <property type="entry name" value="ABC_transpr_CbiO/EcfA_su"/>
</dbReference>
<dbReference type="SUPFAM" id="SSF52540">
    <property type="entry name" value="P-loop containing nucleoside triphosphate hydrolases"/>
    <property type="match status" value="1"/>
</dbReference>
<dbReference type="InterPro" id="IPR027417">
    <property type="entry name" value="P-loop_NTPase"/>
</dbReference>
<dbReference type="RefSeq" id="WP_091745582.1">
    <property type="nucleotide sequence ID" value="NZ_FODY01000007.1"/>
</dbReference>
<dbReference type="PROSITE" id="PS00211">
    <property type="entry name" value="ABC_TRANSPORTER_1"/>
    <property type="match status" value="1"/>
</dbReference>
<name>A0A1H8TWH1_9FIRM</name>
<evidence type="ECO:0000259" key="9">
    <source>
        <dbReference type="PROSITE" id="PS50893"/>
    </source>
</evidence>
<keyword evidence="3" id="KW-0813">Transport</keyword>
<dbReference type="PANTHER" id="PTHR43553:SF24">
    <property type="entry name" value="ENERGY-COUPLING FACTOR TRANSPORTER ATP-BINDING PROTEIN ECFA1"/>
    <property type="match status" value="1"/>
</dbReference>
<dbReference type="InterPro" id="IPR003593">
    <property type="entry name" value="AAA+_ATPase"/>
</dbReference>
<dbReference type="InterPro" id="IPR050095">
    <property type="entry name" value="ECF_ABC_transporter_ATP-bd"/>
</dbReference>
<accession>A0A1H8TWH1</accession>
<dbReference type="AlphaFoldDB" id="A0A1H8TWH1"/>